<comment type="caution">
    <text evidence="1">The sequence shown here is derived from an EMBL/GenBank/DDBJ whole genome shotgun (WGS) entry which is preliminary data.</text>
</comment>
<dbReference type="Proteomes" id="UP001595556">
    <property type="component" value="Unassembled WGS sequence"/>
</dbReference>
<dbReference type="PANTHER" id="PTHR43747">
    <property type="entry name" value="FAD-BINDING PROTEIN"/>
    <property type="match status" value="1"/>
</dbReference>
<dbReference type="InterPro" id="IPR006905">
    <property type="entry name" value="Flavin_halogenase"/>
</dbReference>
<dbReference type="EMBL" id="JBHRTI010000004">
    <property type="protein sequence ID" value="MFC3148203.1"/>
    <property type="molecule type" value="Genomic_DNA"/>
</dbReference>
<keyword evidence="1" id="KW-0560">Oxidoreductase</keyword>
<proteinExistence type="predicted"/>
<evidence type="ECO:0000313" key="1">
    <source>
        <dbReference type="EMBL" id="MFC3148203.1"/>
    </source>
</evidence>
<dbReference type="GO" id="GO:0016491">
    <property type="term" value="F:oxidoreductase activity"/>
    <property type="evidence" value="ECO:0007669"/>
    <property type="project" value="UniProtKB-KW"/>
</dbReference>
<dbReference type="PIRSF" id="PIRSF011396">
    <property type="entry name" value="Trp_halogenase"/>
    <property type="match status" value="1"/>
</dbReference>
<accession>A0ABV7H2R6</accession>
<protein>
    <submittedName>
        <fullName evidence="1">Tryptophan halogenase family protein</fullName>
        <ecNumber evidence="1">1.14.19.-</ecNumber>
    </submittedName>
</protein>
<dbReference type="PANTHER" id="PTHR43747:SF4">
    <property type="entry name" value="FLAVIN-DEPENDENT TRYPTOPHAN HALOGENASE"/>
    <property type="match status" value="1"/>
</dbReference>
<sequence>MNSETSQHIKNIVIVGGGTAGWMTAAAFAKLLRGGFNITLVESDEISTVGVGEATIPPIQNYNKVLEIDEDEFVRETQGSFKLGIEFVNWGRIGERYTHGFGRFGQDLYTVPFEQYWHKLFAAGKAADIAEYSITRMAAASGKFSRPQLELRNSPLSEIAYAFHFDAGLYARYLRRYAEARGVRRIEGKILDVQRSAENGHVSGVRLESGSVVAGDFFIDCSGFRGLLIEQTLQSGYEDWTHYLPCDRAIAVPTASVEPPIPYTRATAHTAGWQWRIPLQHRVGNGHVFCSRHMSEDEATAVLLANVQGEVLASPRTLKFVTGMRKTPWKHNVVAVGLSSGFMEPLESTSIHLIQTAIARIINFFPDREFSAADIDEYNRITRLEFESIRDFLILHYHANQRDDSAFWRACRNMDVPASLKMRMALYESRGRIFREGAELFSEVAWLQVMHGQGLRPASHHPLADLVPTADAERYLASVRQVIANCVVGMPTHAQYIAAHCAARRAADPLHGVTQSAA</sequence>
<evidence type="ECO:0000313" key="2">
    <source>
        <dbReference type="Proteomes" id="UP001595556"/>
    </source>
</evidence>
<dbReference type="RefSeq" id="WP_377303918.1">
    <property type="nucleotide sequence ID" value="NZ_CP180191.1"/>
</dbReference>
<keyword evidence="2" id="KW-1185">Reference proteome</keyword>
<name>A0ABV7H2R6_9BURK</name>
<organism evidence="1 2">
    <name type="scientific">Piscinibacterium candidicorallinum</name>
    <dbReference type="NCBI Taxonomy" id="1793872"/>
    <lineage>
        <taxon>Bacteria</taxon>
        <taxon>Pseudomonadati</taxon>
        <taxon>Pseudomonadota</taxon>
        <taxon>Betaproteobacteria</taxon>
        <taxon>Burkholderiales</taxon>
        <taxon>Piscinibacterium</taxon>
    </lineage>
</organism>
<dbReference type="Gene3D" id="3.50.50.60">
    <property type="entry name" value="FAD/NAD(P)-binding domain"/>
    <property type="match status" value="1"/>
</dbReference>
<dbReference type="EC" id="1.14.19.-" evidence="1"/>
<dbReference type="InterPro" id="IPR033856">
    <property type="entry name" value="Trp_halogen"/>
</dbReference>
<dbReference type="InterPro" id="IPR036188">
    <property type="entry name" value="FAD/NAD-bd_sf"/>
</dbReference>
<dbReference type="SUPFAM" id="SSF51905">
    <property type="entry name" value="FAD/NAD(P)-binding domain"/>
    <property type="match status" value="1"/>
</dbReference>
<dbReference type="Pfam" id="PF04820">
    <property type="entry name" value="Trp_halogenase"/>
    <property type="match status" value="1"/>
</dbReference>
<gene>
    <name evidence="1" type="ORF">ACFOEN_11165</name>
</gene>
<reference evidence="2" key="1">
    <citation type="journal article" date="2019" name="Int. J. Syst. Evol. Microbiol.">
        <title>The Global Catalogue of Microorganisms (GCM) 10K type strain sequencing project: providing services to taxonomists for standard genome sequencing and annotation.</title>
        <authorList>
            <consortium name="The Broad Institute Genomics Platform"/>
            <consortium name="The Broad Institute Genome Sequencing Center for Infectious Disease"/>
            <person name="Wu L."/>
            <person name="Ma J."/>
        </authorList>
    </citation>
    <scope>NUCLEOTIDE SEQUENCE [LARGE SCALE GENOMIC DNA]</scope>
    <source>
        <strain evidence="2">KCTC 52168</strain>
    </source>
</reference>
<dbReference type="InterPro" id="IPR050816">
    <property type="entry name" value="Flavin-dep_Halogenase_NPB"/>
</dbReference>